<dbReference type="EMBL" id="LAZR01007369">
    <property type="protein sequence ID" value="KKM85704.1"/>
    <property type="molecule type" value="Genomic_DNA"/>
</dbReference>
<reference evidence="1" key="1">
    <citation type="journal article" date="2015" name="Nature">
        <title>Complex archaea that bridge the gap between prokaryotes and eukaryotes.</title>
        <authorList>
            <person name="Spang A."/>
            <person name="Saw J.H."/>
            <person name="Jorgensen S.L."/>
            <person name="Zaremba-Niedzwiedzka K."/>
            <person name="Martijn J."/>
            <person name="Lind A.E."/>
            <person name="van Eijk R."/>
            <person name="Schleper C."/>
            <person name="Guy L."/>
            <person name="Ettema T.J."/>
        </authorList>
    </citation>
    <scope>NUCLEOTIDE SEQUENCE</scope>
</reference>
<sequence>MKTYYLVCTIGFAYVLPAETLVKIEAHKKYLRKKGYKKFLVYQRVCWA</sequence>
<accession>A0A0F9KTR6</accession>
<dbReference type="AlphaFoldDB" id="A0A0F9KTR6"/>
<comment type="caution">
    <text evidence="1">The sequence shown here is derived from an EMBL/GenBank/DDBJ whole genome shotgun (WGS) entry which is preliminary data.</text>
</comment>
<proteinExistence type="predicted"/>
<name>A0A0F9KTR6_9ZZZZ</name>
<organism evidence="1">
    <name type="scientific">marine sediment metagenome</name>
    <dbReference type="NCBI Taxonomy" id="412755"/>
    <lineage>
        <taxon>unclassified sequences</taxon>
        <taxon>metagenomes</taxon>
        <taxon>ecological metagenomes</taxon>
    </lineage>
</organism>
<gene>
    <name evidence="1" type="ORF">LCGC14_1286460</name>
</gene>
<protein>
    <submittedName>
        <fullName evidence="1">Uncharacterized protein</fullName>
    </submittedName>
</protein>
<evidence type="ECO:0000313" key="1">
    <source>
        <dbReference type="EMBL" id="KKM85704.1"/>
    </source>
</evidence>